<evidence type="ECO:0000313" key="1">
    <source>
        <dbReference type="EMBL" id="RAL44787.1"/>
    </source>
</evidence>
<comment type="caution">
    <text evidence="1">The sequence shown here is derived from an EMBL/GenBank/DDBJ whole genome shotgun (WGS) entry which is preliminary data.</text>
</comment>
<dbReference type="EMBL" id="NQVE01000142">
    <property type="protein sequence ID" value="RAL44787.1"/>
    <property type="molecule type" value="Genomic_DNA"/>
</dbReference>
<reference evidence="1 2" key="1">
    <citation type="submission" date="2018-06" db="EMBL/GenBank/DDBJ databases">
        <title>The Genome of Cuscuta australis (Dodder) Provides Insight into the Evolution of Plant Parasitism.</title>
        <authorList>
            <person name="Liu H."/>
        </authorList>
    </citation>
    <scope>NUCLEOTIDE SEQUENCE [LARGE SCALE GENOMIC DNA]</scope>
    <source>
        <strain evidence="2">cv. Yunnan</strain>
        <tissue evidence="1">Vines</tissue>
    </source>
</reference>
<name>A0A328DGE4_9ASTE</name>
<evidence type="ECO:0000313" key="2">
    <source>
        <dbReference type="Proteomes" id="UP000249390"/>
    </source>
</evidence>
<proteinExistence type="predicted"/>
<organism evidence="1 2">
    <name type="scientific">Cuscuta australis</name>
    <dbReference type="NCBI Taxonomy" id="267555"/>
    <lineage>
        <taxon>Eukaryota</taxon>
        <taxon>Viridiplantae</taxon>
        <taxon>Streptophyta</taxon>
        <taxon>Embryophyta</taxon>
        <taxon>Tracheophyta</taxon>
        <taxon>Spermatophyta</taxon>
        <taxon>Magnoliopsida</taxon>
        <taxon>eudicotyledons</taxon>
        <taxon>Gunneridae</taxon>
        <taxon>Pentapetalae</taxon>
        <taxon>asterids</taxon>
        <taxon>lamiids</taxon>
        <taxon>Solanales</taxon>
        <taxon>Convolvulaceae</taxon>
        <taxon>Cuscuteae</taxon>
        <taxon>Cuscuta</taxon>
        <taxon>Cuscuta subgen. Grammica</taxon>
        <taxon>Cuscuta sect. Cleistogrammica</taxon>
    </lineage>
</organism>
<protein>
    <submittedName>
        <fullName evidence="1">Uncharacterized protein</fullName>
    </submittedName>
</protein>
<accession>A0A328DGE4</accession>
<sequence length="85" mass="9725">MNEFGLIALEEKNTSSWESSGPPIIKARYFKAAFSKISPSILEKTIRKYEKHVKGLMENLGINKLGSLLDTLQRPLVEDRRKSLY</sequence>
<dbReference type="AlphaFoldDB" id="A0A328DGE4"/>
<gene>
    <name evidence="1" type="ORF">DM860_003546</name>
</gene>
<keyword evidence="2" id="KW-1185">Reference proteome</keyword>
<dbReference type="Proteomes" id="UP000249390">
    <property type="component" value="Unassembled WGS sequence"/>
</dbReference>